<dbReference type="CDD" id="cd00321">
    <property type="entry name" value="SO_family_Moco"/>
    <property type="match status" value="1"/>
</dbReference>
<dbReference type="AlphaFoldDB" id="A0A1I0ZB40"/>
<keyword evidence="6" id="KW-1185">Reference proteome</keyword>
<feature type="domain" description="Oxidoreductase molybdopterin-binding" evidence="2">
    <location>
        <begin position="251"/>
        <end position="388"/>
    </location>
</feature>
<evidence type="ECO:0000259" key="2">
    <source>
        <dbReference type="Pfam" id="PF00174"/>
    </source>
</evidence>
<feature type="transmembrane region" description="Helical" evidence="1">
    <location>
        <begin position="147"/>
        <end position="165"/>
    </location>
</feature>
<evidence type="ECO:0000313" key="6">
    <source>
        <dbReference type="Proteomes" id="UP000233565"/>
    </source>
</evidence>
<protein>
    <submittedName>
        <fullName evidence="4">DMSO/TMAO reductase YedYZ, molybdopterin-dependent catalytic subunit</fullName>
    </submittedName>
    <submittedName>
        <fullName evidence="3">Molybdopterin-binding protein</fullName>
    </submittedName>
</protein>
<evidence type="ECO:0000256" key="1">
    <source>
        <dbReference type="SAM" id="Phobius"/>
    </source>
</evidence>
<evidence type="ECO:0000313" key="4">
    <source>
        <dbReference type="EMBL" id="SFB22336.1"/>
    </source>
</evidence>
<dbReference type="GO" id="GO:0022904">
    <property type="term" value="P:respiratory electron transport chain"/>
    <property type="evidence" value="ECO:0007669"/>
    <property type="project" value="InterPro"/>
</dbReference>
<keyword evidence="1" id="KW-0472">Membrane</keyword>
<dbReference type="SUPFAM" id="SSF56524">
    <property type="entry name" value="Oxidoreductase molybdopterin-binding domain"/>
    <property type="match status" value="1"/>
</dbReference>
<organism evidence="4 5">
    <name type="scientific">Nocardioides alpinus</name>
    <dbReference type="NCBI Taxonomy" id="748909"/>
    <lineage>
        <taxon>Bacteria</taxon>
        <taxon>Bacillati</taxon>
        <taxon>Actinomycetota</taxon>
        <taxon>Actinomycetes</taxon>
        <taxon>Propionibacteriales</taxon>
        <taxon>Nocardioidaceae</taxon>
        <taxon>Nocardioides</taxon>
    </lineage>
</organism>
<proteinExistence type="predicted"/>
<keyword evidence="1" id="KW-1133">Transmembrane helix</keyword>
<dbReference type="SUPFAM" id="SSF81342">
    <property type="entry name" value="Transmembrane di-heme cytochromes"/>
    <property type="match status" value="1"/>
</dbReference>
<dbReference type="GO" id="GO:0016020">
    <property type="term" value="C:membrane"/>
    <property type="evidence" value="ECO:0007669"/>
    <property type="project" value="InterPro"/>
</dbReference>
<feature type="transmembrane region" description="Helical" evidence="1">
    <location>
        <begin position="204"/>
        <end position="222"/>
    </location>
</feature>
<dbReference type="Gene3D" id="3.90.420.10">
    <property type="entry name" value="Oxidoreductase, molybdopterin-binding domain"/>
    <property type="match status" value="1"/>
</dbReference>
<dbReference type="InterPro" id="IPR016174">
    <property type="entry name" value="Di-haem_cyt_TM"/>
</dbReference>
<sequence>MVSRPAAPTPDSFTSRLRSPAVAARVGVWLGLSFGICFVTGLVSHYAQLPSHPIPFPTSPSSGYRLTQGLHVISGVAAIPLLLVKLWSVLPKLFEAVPLRDPRRLLLTVLERGSIALLVAASIFQLATGVLNAAQWYPWLTFSFRTTHYALAWVAIGALLVHIAVKLPITRDVLLADIDATTHDRASATAPGALSRRALVRTSFAAAGVAVLATAGSTVPWLRQVSLFATRTGEGPGGVPINKSARAAGVVESASAPDWRLEVVVGGVATSWSYDDLRAIPQHTVDLPIACVEGWSAQGTWSGVRVSDLLRAAGATAGADVDVTSLQQAGAFRRTVLPANFAGDDRTLLALDLAGEPLSLDHGFPCRLIAPNRPGVLQTKWVSRLEVSA</sequence>
<dbReference type="STRING" id="748909.SAMN05192575_105155"/>
<dbReference type="OrthoDB" id="5241952at2"/>
<feature type="transmembrane region" description="Helical" evidence="1">
    <location>
        <begin position="105"/>
        <end position="127"/>
    </location>
</feature>
<dbReference type="EMBL" id="FOKC01000005">
    <property type="protein sequence ID" value="SFB22336.1"/>
    <property type="molecule type" value="Genomic_DNA"/>
</dbReference>
<feature type="transmembrane region" description="Helical" evidence="1">
    <location>
        <begin position="66"/>
        <end position="84"/>
    </location>
</feature>
<dbReference type="InterPro" id="IPR000572">
    <property type="entry name" value="OxRdtase_Mopterin-bd_dom"/>
</dbReference>
<dbReference type="InterPro" id="IPR036374">
    <property type="entry name" value="OxRdtase_Mopterin-bd_sf"/>
</dbReference>
<feature type="transmembrane region" description="Helical" evidence="1">
    <location>
        <begin position="26"/>
        <end position="46"/>
    </location>
</feature>
<dbReference type="PANTHER" id="PTHR43032:SF2">
    <property type="entry name" value="BLL0505 PROTEIN"/>
    <property type="match status" value="1"/>
</dbReference>
<evidence type="ECO:0000313" key="3">
    <source>
        <dbReference type="EMBL" id="PKH40745.1"/>
    </source>
</evidence>
<reference evidence="4" key="1">
    <citation type="submission" date="2016-10" db="EMBL/GenBank/DDBJ databases">
        <authorList>
            <person name="de Groot N.N."/>
        </authorList>
    </citation>
    <scope>NUCLEOTIDE SEQUENCE [LARGE SCALE GENOMIC DNA]</scope>
    <source>
        <strain evidence="4">CGMCC 1.10697</strain>
    </source>
</reference>
<reference evidence="3 6" key="2">
    <citation type="submission" date="2017-12" db="EMBL/GenBank/DDBJ databases">
        <title>Pharmacopeia of the Arctic Ocean.</title>
        <authorList>
            <person name="Collins E."/>
            <person name="Ducluzeau A.-L."/>
        </authorList>
    </citation>
    <scope>NUCLEOTIDE SEQUENCE [LARGE SCALE GENOMIC DNA]</scope>
    <source>
        <strain evidence="3 6">DSM 23325</strain>
    </source>
</reference>
<evidence type="ECO:0000313" key="5">
    <source>
        <dbReference type="Proteomes" id="UP000199113"/>
    </source>
</evidence>
<dbReference type="Pfam" id="PF00174">
    <property type="entry name" value="Oxidored_molyb"/>
    <property type="match status" value="1"/>
</dbReference>
<dbReference type="Proteomes" id="UP000199113">
    <property type="component" value="Unassembled WGS sequence"/>
</dbReference>
<keyword evidence="1" id="KW-0812">Transmembrane</keyword>
<accession>A0A1I0ZB40</accession>
<dbReference type="PANTHER" id="PTHR43032">
    <property type="entry name" value="PROTEIN-METHIONINE-SULFOXIDE REDUCTASE"/>
    <property type="match status" value="1"/>
</dbReference>
<dbReference type="Proteomes" id="UP000233565">
    <property type="component" value="Unassembled WGS sequence"/>
</dbReference>
<name>A0A1I0ZB40_9ACTN</name>
<dbReference type="EMBL" id="PJBV01000017">
    <property type="protein sequence ID" value="PKH40745.1"/>
    <property type="molecule type" value="Genomic_DNA"/>
</dbReference>
<gene>
    <name evidence="3" type="ORF">CXG46_12230</name>
    <name evidence="4" type="ORF">SAMN05192575_105155</name>
</gene>